<comment type="caution">
    <text evidence="1">The sequence shown here is derived from an EMBL/GenBank/DDBJ whole genome shotgun (WGS) entry which is preliminary data.</text>
</comment>
<organism evidence="1 2">
    <name type="scientific">Halomarina salina</name>
    <dbReference type="NCBI Taxonomy" id="1872699"/>
    <lineage>
        <taxon>Archaea</taxon>
        <taxon>Methanobacteriati</taxon>
        <taxon>Methanobacteriota</taxon>
        <taxon>Stenosarchaea group</taxon>
        <taxon>Halobacteria</taxon>
        <taxon>Halobacteriales</taxon>
        <taxon>Natronomonadaceae</taxon>
        <taxon>Halomarina</taxon>
    </lineage>
</organism>
<gene>
    <name evidence="1" type="ORF">ACFPYI_05915</name>
</gene>
<dbReference type="AlphaFoldDB" id="A0ABD5RK75"/>
<dbReference type="RefSeq" id="WP_247413782.1">
    <property type="nucleotide sequence ID" value="NZ_JALLGW010000001.1"/>
</dbReference>
<proteinExistence type="predicted"/>
<dbReference type="EMBL" id="JBHSQH010000001">
    <property type="protein sequence ID" value="MFC5970865.1"/>
    <property type="molecule type" value="Genomic_DNA"/>
</dbReference>
<accession>A0ABD5RK75</accession>
<evidence type="ECO:0000313" key="1">
    <source>
        <dbReference type="EMBL" id="MFC5970865.1"/>
    </source>
</evidence>
<dbReference type="Pfam" id="PF19125">
    <property type="entry name" value="DUF5809"/>
    <property type="match status" value="1"/>
</dbReference>
<reference evidence="1 2" key="1">
    <citation type="journal article" date="2019" name="Int. J. Syst. Evol. Microbiol.">
        <title>The Global Catalogue of Microorganisms (GCM) 10K type strain sequencing project: providing services to taxonomists for standard genome sequencing and annotation.</title>
        <authorList>
            <consortium name="The Broad Institute Genomics Platform"/>
            <consortium name="The Broad Institute Genome Sequencing Center for Infectious Disease"/>
            <person name="Wu L."/>
            <person name="Ma J."/>
        </authorList>
    </citation>
    <scope>NUCLEOTIDE SEQUENCE [LARGE SCALE GENOMIC DNA]</scope>
    <source>
        <strain evidence="1 2">CGMCC 1.12543</strain>
    </source>
</reference>
<protein>
    <submittedName>
        <fullName evidence="1">DUF5809 family protein</fullName>
    </submittedName>
</protein>
<name>A0ABD5RK75_9EURY</name>
<dbReference type="Proteomes" id="UP001596099">
    <property type="component" value="Unassembled WGS sequence"/>
</dbReference>
<keyword evidence="2" id="KW-1185">Reference proteome</keyword>
<dbReference type="InterPro" id="IPR043832">
    <property type="entry name" value="DUF5809"/>
</dbReference>
<evidence type="ECO:0000313" key="2">
    <source>
        <dbReference type="Proteomes" id="UP001596099"/>
    </source>
</evidence>
<sequence length="146" mass="16379">METEGLLAPESPADAREQYADLATAAATVVKESVRRMEFDRVERDERLTNDVYATAHDALFASLLTVQVGTREEFETWCDDHPDYDRHVEGSDTVENVVWHAVPFAETVVAATYQNEREAAVGTLRRIAFGRLYRSELERAGATGE</sequence>